<proteinExistence type="predicted"/>
<evidence type="ECO:0000256" key="6">
    <source>
        <dbReference type="SAM" id="Phobius"/>
    </source>
</evidence>
<comment type="caution">
    <text evidence="7">The sequence shown here is derived from an EMBL/GenBank/DDBJ whole genome shotgun (WGS) entry which is preliminary data.</text>
</comment>
<organism evidence="7 8">
    <name type="scientific">Phaeovulum veldkampii DSM 11550</name>
    <dbReference type="NCBI Taxonomy" id="1185920"/>
    <lineage>
        <taxon>Bacteria</taxon>
        <taxon>Pseudomonadati</taxon>
        <taxon>Pseudomonadota</taxon>
        <taxon>Alphaproteobacteria</taxon>
        <taxon>Rhodobacterales</taxon>
        <taxon>Paracoccaceae</taxon>
        <taxon>Phaeovulum</taxon>
    </lineage>
</organism>
<feature type="transmembrane region" description="Helical" evidence="6">
    <location>
        <begin position="57"/>
        <end position="79"/>
    </location>
</feature>
<comment type="subcellular location">
    <subcellularLocation>
        <location evidence="1">Cell membrane</location>
        <topology evidence="1">Multi-pass membrane protein</topology>
    </subcellularLocation>
</comment>
<keyword evidence="2" id="KW-1003">Cell membrane</keyword>
<protein>
    <submittedName>
        <fullName evidence="7">CidA/LrgA family protein</fullName>
    </submittedName>
</protein>
<dbReference type="AlphaFoldDB" id="A0A2T4JJI3"/>
<keyword evidence="4 6" id="KW-1133">Transmembrane helix</keyword>
<evidence type="ECO:0000256" key="2">
    <source>
        <dbReference type="ARBA" id="ARBA00022475"/>
    </source>
</evidence>
<dbReference type="GO" id="GO:0005886">
    <property type="term" value="C:plasma membrane"/>
    <property type="evidence" value="ECO:0007669"/>
    <property type="project" value="UniProtKB-SubCell"/>
</dbReference>
<dbReference type="PANTHER" id="PTHR33931">
    <property type="entry name" value="HOLIN-LIKE PROTEIN CIDA-RELATED"/>
    <property type="match status" value="1"/>
</dbReference>
<keyword evidence="5 6" id="KW-0472">Membrane</keyword>
<evidence type="ECO:0000313" key="8">
    <source>
        <dbReference type="Proteomes" id="UP000241899"/>
    </source>
</evidence>
<name>A0A2T4JJI3_9RHOB</name>
<feature type="transmembrane region" description="Helical" evidence="6">
    <location>
        <begin position="85"/>
        <end position="109"/>
    </location>
</feature>
<reference evidence="7 8" key="1">
    <citation type="submission" date="2018-03" db="EMBL/GenBank/DDBJ databases">
        <title>Rhodobacter veldkampii.</title>
        <authorList>
            <person name="Meyer T.E."/>
            <person name="Miller S."/>
            <person name="Lodha T."/>
            <person name="Gandham S."/>
            <person name="Chintalapati S."/>
            <person name="Chintalapati V.R."/>
        </authorList>
    </citation>
    <scope>NUCLEOTIDE SEQUENCE [LARGE SCALE GENOMIC DNA]</scope>
    <source>
        <strain evidence="7 8">DSM 11550</strain>
    </source>
</reference>
<dbReference type="Pfam" id="PF03788">
    <property type="entry name" value="LrgA"/>
    <property type="match status" value="1"/>
</dbReference>
<accession>A0A2T4JJI3</accession>
<evidence type="ECO:0000256" key="4">
    <source>
        <dbReference type="ARBA" id="ARBA00022989"/>
    </source>
</evidence>
<gene>
    <name evidence="7" type="ORF">C5F46_06595</name>
</gene>
<evidence type="ECO:0000313" key="7">
    <source>
        <dbReference type="EMBL" id="PTE18042.1"/>
    </source>
</evidence>
<keyword evidence="3 6" id="KW-0812">Transmembrane</keyword>
<evidence type="ECO:0000256" key="3">
    <source>
        <dbReference type="ARBA" id="ARBA00022692"/>
    </source>
</evidence>
<dbReference type="InterPro" id="IPR005538">
    <property type="entry name" value="LrgA/CidA"/>
</dbReference>
<dbReference type="Proteomes" id="UP000241899">
    <property type="component" value="Unassembled WGS sequence"/>
</dbReference>
<dbReference type="PANTHER" id="PTHR33931:SF2">
    <property type="entry name" value="HOLIN-LIKE PROTEIN CIDA"/>
    <property type="match status" value="1"/>
</dbReference>
<keyword evidence="8" id="KW-1185">Reference proteome</keyword>
<dbReference type="EMBL" id="PZKF01000011">
    <property type="protein sequence ID" value="PTE18042.1"/>
    <property type="molecule type" value="Genomic_DNA"/>
</dbReference>
<sequence>MIPALATILLFQLAGEVASRALALPLPGPVLGMVALVAAFLTFPRLAAAVQPTAQGLLAHLSLLFVPAGVGVVAHLGVLTREGPALALALVVSTIAAIAVGALAFVAVAHLTGVRADD</sequence>
<evidence type="ECO:0000256" key="5">
    <source>
        <dbReference type="ARBA" id="ARBA00023136"/>
    </source>
</evidence>
<evidence type="ECO:0000256" key="1">
    <source>
        <dbReference type="ARBA" id="ARBA00004651"/>
    </source>
</evidence>
<dbReference type="RefSeq" id="WP_107324572.1">
    <property type="nucleotide sequence ID" value="NZ_NHSP01000054.1"/>
</dbReference>